<dbReference type="GO" id="GO:0005886">
    <property type="term" value="C:plasma membrane"/>
    <property type="evidence" value="ECO:0007669"/>
    <property type="project" value="TreeGrafter"/>
</dbReference>
<evidence type="ECO:0000256" key="5">
    <source>
        <dbReference type="ARBA" id="ARBA00022989"/>
    </source>
</evidence>
<feature type="transmembrane region" description="Helical" evidence="8">
    <location>
        <begin position="144"/>
        <end position="168"/>
    </location>
</feature>
<evidence type="ECO:0000256" key="4">
    <source>
        <dbReference type="ARBA" id="ARBA00022692"/>
    </source>
</evidence>
<dbReference type="Gene3D" id="3.10.20.310">
    <property type="entry name" value="membrane protein fhac"/>
    <property type="match status" value="1"/>
</dbReference>
<keyword evidence="4 8" id="KW-0812">Transmembrane</keyword>
<keyword evidence="7" id="KW-0131">Cell cycle</keyword>
<evidence type="ECO:0000256" key="8">
    <source>
        <dbReference type="SAM" id="Phobius"/>
    </source>
</evidence>
<protein>
    <submittedName>
        <fullName evidence="10">Unannotated protein</fullName>
    </submittedName>
</protein>
<dbReference type="EMBL" id="CAEZXA010000001">
    <property type="protein sequence ID" value="CAB4662483.1"/>
    <property type="molecule type" value="Genomic_DNA"/>
</dbReference>
<accession>A0A6J6LPI6</accession>
<keyword evidence="5 8" id="KW-1133">Transmembrane helix</keyword>
<dbReference type="PROSITE" id="PS51779">
    <property type="entry name" value="POTRA"/>
    <property type="match status" value="1"/>
</dbReference>
<dbReference type="PANTHER" id="PTHR37820:SF1">
    <property type="entry name" value="CELL DIVISION PROTEIN FTSQ"/>
    <property type="match status" value="1"/>
</dbReference>
<evidence type="ECO:0000256" key="7">
    <source>
        <dbReference type="ARBA" id="ARBA00023306"/>
    </source>
</evidence>
<evidence type="ECO:0000259" key="9">
    <source>
        <dbReference type="PROSITE" id="PS51779"/>
    </source>
</evidence>
<evidence type="ECO:0000256" key="6">
    <source>
        <dbReference type="ARBA" id="ARBA00023136"/>
    </source>
</evidence>
<reference evidence="10" key="1">
    <citation type="submission" date="2020-05" db="EMBL/GenBank/DDBJ databases">
        <authorList>
            <person name="Chiriac C."/>
            <person name="Salcher M."/>
            <person name="Ghai R."/>
            <person name="Kavagutti S V."/>
        </authorList>
    </citation>
    <scope>NUCLEOTIDE SEQUENCE</scope>
</reference>
<keyword evidence="3" id="KW-0132">Cell division</keyword>
<name>A0A6J6LPI6_9ZZZZ</name>
<dbReference type="InterPro" id="IPR034746">
    <property type="entry name" value="POTRA"/>
</dbReference>
<evidence type="ECO:0000256" key="1">
    <source>
        <dbReference type="ARBA" id="ARBA00004370"/>
    </source>
</evidence>
<dbReference type="Pfam" id="PF03799">
    <property type="entry name" value="FtsQ_DivIB_C"/>
    <property type="match status" value="1"/>
</dbReference>
<sequence>MTEEKDPVANNRAEEISVTEVSDHVLKELSGLFGNRETVEIADEGTDTDRLELTEEMPSDVTPSDVSLDVIEIVDGDDAVVQVFAGAHAIDPLLNGMADDAGTLIVIDDQLDSVVIVDDDRPDNSFEDRQRRSRRRERLKKVKWLKLAGAVIGLVAIVIALLASPIFAIRSVTLEGNVYTSPDAITAVQKTLKGASVFTVNTRKARELLLSDPWVSDVRITTRFPGKALVEIAERVPVIWYVGSDQKARIIDARGRVIAVLAGWPTKYLRVGGVGPTLEAGAVADDVYRAAAQLVLALPDELRPLVKSLEVSGGGELAMTLAGGTLVRFGPPNDLQNKLVAVVVLLRRQNPSTLAIIDVSTGEPTVQVR</sequence>
<evidence type="ECO:0000313" key="10">
    <source>
        <dbReference type="EMBL" id="CAB4662483.1"/>
    </source>
</evidence>
<feature type="domain" description="POTRA" evidence="9">
    <location>
        <begin position="167"/>
        <end position="235"/>
    </location>
</feature>
<dbReference type="Pfam" id="PF08478">
    <property type="entry name" value="POTRA_1"/>
    <property type="match status" value="1"/>
</dbReference>
<evidence type="ECO:0000256" key="3">
    <source>
        <dbReference type="ARBA" id="ARBA00022618"/>
    </source>
</evidence>
<comment type="subcellular location">
    <subcellularLocation>
        <location evidence="1">Membrane</location>
    </subcellularLocation>
</comment>
<keyword evidence="6 8" id="KW-0472">Membrane</keyword>
<proteinExistence type="predicted"/>
<dbReference type="GO" id="GO:0051301">
    <property type="term" value="P:cell division"/>
    <property type="evidence" value="ECO:0007669"/>
    <property type="project" value="UniProtKB-KW"/>
</dbReference>
<dbReference type="PANTHER" id="PTHR37820">
    <property type="entry name" value="CELL DIVISION PROTEIN DIVIB"/>
    <property type="match status" value="1"/>
</dbReference>
<dbReference type="AlphaFoldDB" id="A0A6J6LPI6"/>
<organism evidence="10">
    <name type="scientific">freshwater metagenome</name>
    <dbReference type="NCBI Taxonomy" id="449393"/>
    <lineage>
        <taxon>unclassified sequences</taxon>
        <taxon>metagenomes</taxon>
        <taxon>ecological metagenomes</taxon>
    </lineage>
</organism>
<dbReference type="InterPro" id="IPR005548">
    <property type="entry name" value="Cell_div_FtsQ/DivIB_C"/>
</dbReference>
<evidence type="ECO:0000256" key="2">
    <source>
        <dbReference type="ARBA" id="ARBA00022475"/>
    </source>
</evidence>
<dbReference type="InterPro" id="IPR050487">
    <property type="entry name" value="FtsQ_DivIB"/>
</dbReference>
<keyword evidence="2" id="KW-1003">Cell membrane</keyword>
<dbReference type="InterPro" id="IPR013685">
    <property type="entry name" value="POTRA_FtsQ_type"/>
</dbReference>
<gene>
    <name evidence="10" type="ORF">UFOPK2334_00032</name>
</gene>